<dbReference type="EMBL" id="JACHHE010000003">
    <property type="protein sequence ID" value="MBB5180011.1"/>
    <property type="molecule type" value="Genomic_DNA"/>
</dbReference>
<feature type="transmembrane region" description="Helical" evidence="1">
    <location>
        <begin position="9"/>
        <end position="31"/>
    </location>
</feature>
<keyword evidence="1" id="KW-0472">Membrane</keyword>
<keyword evidence="1" id="KW-1133">Transmembrane helix</keyword>
<protein>
    <submittedName>
        <fullName evidence="2">Uncharacterized protein</fullName>
    </submittedName>
</protein>
<feature type="transmembrane region" description="Helical" evidence="1">
    <location>
        <begin position="86"/>
        <end position="110"/>
    </location>
</feature>
<gene>
    <name evidence="2" type="ORF">HNQ44_001435</name>
</gene>
<dbReference type="RefSeq" id="WP_135504403.1">
    <property type="nucleotide sequence ID" value="NZ_JACHHE010000003.1"/>
</dbReference>
<sequence>MGRYRIPLFIYAVLMQAAFLIAFAGFTHYFRTTESVDRDYFDVFANGIFVFYFLLMIPLVAALCIHTYKGIQKLTIGKASKIIMMILFVLLCLVISVFGVYAHFFFYYGFAP</sequence>
<accession>A0A7W8FTF4</accession>
<dbReference type="OrthoDB" id="2428338at2"/>
<evidence type="ECO:0000256" key="1">
    <source>
        <dbReference type="SAM" id="Phobius"/>
    </source>
</evidence>
<feature type="transmembrane region" description="Helical" evidence="1">
    <location>
        <begin position="43"/>
        <end position="65"/>
    </location>
</feature>
<proteinExistence type="predicted"/>
<organism evidence="2 3">
    <name type="scientific">Planococcus koreensis</name>
    <dbReference type="NCBI Taxonomy" id="112331"/>
    <lineage>
        <taxon>Bacteria</taxon>
        <taxon>Bacillati</taxon>
        <taxon>Bacillota</taxon>
        <taxon>Bacilli</taxon>
        <taxon>Bacillales</taxon>
        <taxon>Caryophanaceae</taxon>
        <taxon>Planococcus</taxon>
    </lineage>
</organism>
<keyword evidence="1" id="KW-0812">Transmembrane</keyword>
<dbReference type="AlphaFoldDB" id="A0A7W8FTF4"/>
<reference evidence="2 3" key="1">
    <citation type="submission" date="2020-08" db="EMBL/GenBank/DDBJ databases">
        <title>Genomic Encyclopedia of Type Strains, Phase IV (KMG-IV): sequencing the most valuable type-strain genomes for metagenomic binning, comparative biology and taxonomic classification.</title>
        <authorList>
            <person name="Goeker M."/>
        </authorList>
    </citation>
    <scope>NUCLEOTIDE SEQUENCE [LARGE SCALE GENOMIC DNA]</scope>
    <source>
        <strain evidence="2 3">DSM 15895</strain>
    </source>
</reference>
<evidence type="ECO:0000313" key="2">
    <source>
        <dbReference type="EMBL" id="MBB5180011.1"/>
    </source>
</evidence>
<keyword evidence="3" id="KW-1185">Reference proteome</keyword>
<comment type="caution">
    <text evidence="2">The sequence shown here is derived from an EMBL/GenBank/DDBJ whole genome shotgun (WGS) entry which is preliminary data.</text>
</comment>
<evidence type="ECO:0000313" key="3">
    <source>
        <dbReference type="Proteomes" id="UP000525923"/>
    </source>
</evidence>
<name>A0A7W8FTF4_9BACL</name>
<dbReference type="Proteomes" id="UP000525923">
    <property type="component" value="Unassembled WGS sequence"/>
</dbReference>